<comment type="caution">
    <text evidence="1">The sequence shown here is derived from an EMBL/GenBank/DDBJ whole genome shotgun (WGS) entry which is preliminary data.</text>
</comment>
<keyword evidence="2" id="KW-1185">Reference proteome</keyword>
<evidence type="ECO:0000313" key="1">
    <source>
        <dbReference type="EMBL" id="OBU13108.1"/>
    </source>
</evidence>
<gene>
    <name evidence="1" type="ORF">AYY18_13380</name>
</gene>
<accession>A0A1B8HU02</accession>
<organism evidence="1 2">
    <name type="scientific">Morganella psychrotolerans</name>
    <dbReference type="NCBI Taxonomy" id="368603"/>
    <lineage>
        <taxon>Bacteria</taxon>
        <taxon>Pseudomonadati</taxon>
        <taxon>Pseudomonadota</taxon>
        <taxon>Gammaproteobacteria</taxon>
        <taxon>Enterobacterales</taxon>
        <taxon>Morganellaceae</taxon>
        <taxon>Morganella</taxon>
    </lineage>
</organism>
<reference evidence="2" key="1">
    <citation type="submission" date="2016-06" db="EMBL/GenBank/DDBJ databases">
        <authorList>
            <person name="Butler K."/>
        </authorList>
    </citation>
    <scope>NUCLEOTIDE SEQUENCE [LARGE SCALE GENOMIC DNA]</scope>
    <source>
        <strain evidence="2">GCSL-Mp20</strain>
    </source>
</reference>
<name>A0A1B8HU02_9GAMM</name>
<sequence length="63" mass="7350">MLLSLVFYLYTGRLAGVSDDYQLPAVIIRKSQYCLRIISKTVFPRFQAKKSRTCVLLIRIRLL</sequence>
<proteinExistence type="predicted"/>
<dbReference type="AlphaFoldDB" id="A0A1B8HU02"/>
<dbReference type="Proteomes" id="UP000092377">
    <property type="component" value="Unassembled WGS sequence"/>
</dbReference>
<protein>
    <submittedName>
        <fullName evidence="1">Uncharacterized protein</fullName>
    </submittedName>
</protein>
<evidence type="ECO:0000313" key="2">
    <source>
        <dbReference type="Proteomes" id="UP000092377"/>
    </source>
</evidence>
<dbReference type="EMBL" id="LZEY01000002">
    <property type="protein sequence ID" value="OBU13108.1"/>
    <property type="molecule type" value="Genomic_DNA"/>
</dbReference>